<keyword evidence="1" id="KW-1133">Transmembrane helix</keyword>
<keyword evidence="3" id="KW-1185">Reference proteome</keyword>
<accession>A0A8J6M1H5</accession>
<reference evidence="2" key="2">
    <citation type="submission" date="2020-08" db="EMBL/GenBank/DDBJ databases">
        <authorList>
            <person name="Lai Q."/>
        </authorList>
    </citation>
    <scope>NUCLEOTIDE SEQUENCE</scope>
    <source>
        <strain evidence="2">S27-2</strain>
    </source>
</reference>
<keyword evidence="1" id="KW-0812">Transmembrane</keyword>
<evidence type="ECO:0000313" key="2">
    <source>
        <dbReference type="EMBL" id="MBC3765442.1"/>
    </source>
</evidence>
<feature type="transmembrane region" description="Helical" evidence="1">
    <location>
        <begin position="12"/>
        <end position="35"/>
    </location>
</feature>
<dbReference type="RefSeq" id="WP_186505909.1">
    <property type="nucleotide sequence ID" value="NZ_JACNEP010000003.1"/>
</dbReference>
<reference evidence="2" key="1">
    <citation type="journal article" date="2018" name="Int. J. Syst. Evol. Microbiol.">
        <title>Neptunicella marina gen. nov., sp. nov., isolated from surface seawater.</title>
        <authorList>
            <person name="Liu X."/>
            <person name="Lai Q."/>
            <person name="Du Y."/>
            <person name="Zhang X."/>
            <person name="Liu Z."/>
            <person name="Sun F."/>
            <person name="Shao Z."/>
        </authorList>
    </citation>
    <scope>NUCLEOTIDE SEQUENCE</scope>
    <source>
        <strain evidence="2">S27-2</strain>
    </source>
</reference>
<protein>
    <submittedName>
        <fullName evidence="2">PilW family protein</fullName>
    </submittedName>
</protein>
<dbReference type="Pfam" id="PF16074">
    <property type="entry name" value="PilW"/>
    <property type="match status" value="1"/>
</dbReference>
<dbReference type="EMBL" id="JACNEP010000003">
    <property type="protein sequence ID" value="MBC3765442.1"/>
    <property type="molecule type" value="Genomic_DNA"/>
</dbReference>
<organism evidence="2 3">
    <name type="scientific">Neptunicella marina</name>
    <dbReference type="NCBI Taxonomy" id="2125989"/>
    <lineage>
        <taxon>Bacteria</taxon>
        <taxon>Pseudomonadati</taxon>
        <taxon>Pseudomonadota</taxon>
        <taxon>Gammaproteobacteria</taxon>
        <taxon>Alteromonadales</taxon>
        <taxon>Alteromonadaceae</taxon>
        <taxon>Neptunicella</taxon>
    </lineage>
</organism>
<dbReference type="PROSITE" id="PS00409">
    <property type="entry name" value="PROKAR_NTER_METHYL"/>
    <property type="match status" value="1"/>
</dbReference>
<sequence>MHRLNSLSRGFSLIELMITLVLGLIISGAIVQVLVSNQVTERLNRGIASAQESGRFIMTRLRNELLETGRYDSLDPNLERSVDVVPEAAFVQNHPIILPGDFPLQPVLGSTQGANGGDDVLVAGMQAGQDCRGYKLGYADTEQFYVVNRYFVEDNKLKCVGFDGRVLAGQKVAVGNNGDAAFTLLDDVYGFQVLYAIANAAITNDSSGRPVNYVTADNVAAQILAGGQVVAIQVAVLVKGESELYIDKVPTFKLLNEDSFSPTDHQLYKQFETTISFRNVKNFLRSNNQ</sequence>
<dbReference type="AlphaFoldDB" id="A0A8J6M1H5"/>
<evidence type="ECO:0000256" key="1">
    <source>
        <dbReference type="SAM" id="Phobius"/>
    </source>
</evidence>
<gene>
    <name evidence="2" type="ORF">H8B19_06105</name>
</gene>
<dbReference type="Pfam" id="PF07963">
    <property type="entry name" value="N_methyl"/>
    <property type="match status" value="1"/>
</dbReference>
<proteinExistence type="predicted"/>
<dbReference type="InterPro" id="IPR012902">
    <property type="entry name" value="N_methyl_site"/>
</dbReference>
<evidence type="ECO:0000313" key="3">
    <source>
        <dbReference type="Proteomes" id="UP000601768"/>
    </source>
</evidence>
<dbReference type="Proteomes" id="UP000601768">
    <property type="component" value="Unassembled WGS sequence"/>
</dbReference>
<dbReference type="InterPro" id="IPR032092">
    <property type="entry name" value="PilW"/>
</dbReference>
<dbReference type="NCBIfam" id="TIGR02532">
    <property type="entry name" value="IV_pilin_GFxxxE"/>
    <property type="match status" value="1"/>
</dbReference>
<dbReference type="GO" id="GO:0043683">
    <property type="term" value="P:type IV pilus assembly"/>
    <property type="evidence" value="ECO:0007669"/>
    <property type="project" value="InterPro"/>
</dbReference>
<comment type="caution">
    <text evidence="2">The sequence shown here is derived from an EMBL/GenBank/DDBJ whole genome shotgun (WGS) entry which is preliminary data.</text>
</comment>
<keyword evidence="1" id="KW-0472">Membrane</keyword>
<name>A0A8J6M1H5_9ALTE</name>